<reference evidence="12 13" key="1">
    <citation type="submission" date="2018-09" db="EMBL/GenBank/DDBJ databases">
        <title>Bacillus saliacetes sp. nov., isolated from Thai shrimp paste (Ka-pi).</title>
        <authorList>
            <person name="Daroonpunt R."/>
            <person name="Tanasupawat S."/>
            <person name="Yiamsombut S."/>
        </authorList>
    </citation>
    <scope>NUCLEOTIDE SEQUENCE [LARGE SCALE GENOMIC DNA]</scope>
    <source>
        <strain evidence="12 13">SKP7-4</strain>
    </source>
</reference>
<feature type="binding site" evidence="9">
    <location>
        <position position="110"/>
    </location>
    <ligand>
        <name>anthranilate</name>
        <dbReference type="ChEBI" id="CHEBI:16567"/>
        <label>1</label>
    </ligand>
</feature>
<evidence type="ECO:0000256" key="7">
    <source>
        <dbReference type="ARBA" id="ARBA00052328"/>
    </source>
</evidence>
<dbReference type="UniPathway" id="UPA00035">
    <property type="reaction ID" value="UER00041"/>
</dbReference>
<dbReference type="InterPro" id="IPR000312">
    <property type="entry name" value="Glycosyl_Trfase_fam3"/>
</dbReference>
<keyword evidence="9" id="KW-0479">Metal-binding</keyword>
<evidence type="ECO:0000256" key="6">
    <source>
        <dbReference type="ARBA" id="ARBA00023141"/>
    </source>
</evidence>
<organism evidence="12 13">
    <name type="scientific">Bacillus salacetis</name>
    <dbReference type="NCBI Taxonomy" id="2315464"/>
    <lineage>
        <taxon>Bacteria</taxon>
        <taxon>Bacillati</taxon>
        <taxon>Bacillota</taxon>
        <taxon>Bacilli</taxon>
        <taxon>Bacillales</taxon>
        <taxon>Bacillaceae</taxon>
        <taxon>Bacillus</taxon>
    </lineage>
</organism>
<dbReference type="HAMAP" id="MF_00211">
    <property type="entry name" value="TrpD"/>
    <property type="match status" value="1"/>
</dbReference>
<keyword evidence="5 9" id="KW-0822">Tryptophan biosynthesis</keyword>
<comment type="function">
    <text evidence="9">Catalyzes the transfer of the phosphoribosyl group of 5-phosphorylribose-1-pyrophosphate (PRPP) to anthranilate to yield N-(5'-phosphoribosyl)-anthranilate (PRA).</text>
</comment>
<feature type="binding site" evidence="9">
    <location>
        <position position="79"/>
    </location>
    <ligand>
        <name>5-phospho-alpha-D-ribose 1-diphosphate</name>
        <dbReference type="ChEBI" id="CHEBI:58017"/>
    </ligand>
</feature>
<feature type="binding site" evidence="9">
    <location>
        <position position="119"/>
    </location>
    <ligand>
        <name>5-phospho-alpha-D-ribose 1-diphosphate</name>
        <dbReference type="ChEBI" id="CHEBI:58017"/>
    </ligand>
</feature>
<evidence type="ECO:0000256" key="2">
    <source>
        <dbReference type="ARBA" id="ARBA00022605"/>
    </source>
</evidence>
<keyword evidence="3 9" id="KW-0328">Glycosyltransferase</keyword>
<dbReference type="SUPFAM" id="SSF52418">
    <property type="entry name" value="Nucleoside phosphorylase/phosphoribosyltransferase catalytic domain"/>
    <property type="match status" value="1"/>
</dbReference>
<dbReference type="SUPFAM" id="SSF47648">
    <property type="entry name" value="Nucleoside phosphorylase/phosphoribosyltransferase N-terminal domain"/>
    <property type="match status" value="1"/>
</dbReference>
<feature type="binding site" evidence="9">
    <location>
        <begin position="82"/>
        <end position="83"/>
    </location>
    <ligand>
        <name>5-phospho-alpha-D-ribose 1-diphosphate</name>
        <dbReference type="ChEBI" id="CHEBI:58017"/>
    </ligand>
</feature>
<feature type="binding site" evidence="9">
    <location>
        <position position="79"/>
    </location>
    <ligand>
        <name>anthranilate</name>
        <dbReference type="ChEBI" id="CHEBI:16567"/>
        <label>1</label>
    </ligand>
</feature>
<comment type="cofactor">
    <cofactor evidence="9">
        <name>Mg(2+)</name>
        <dbReference type="ChEBI" id="CHEBI:18420"/>
    </cofactor>
    <text evidence="9">Binds 2 magnesium ions per monomer.</text>
</comment>
<dbReference type="PANTHER" id="PTHR43285:SF2">
    <property type="entry name" value="ANTHRANILATE PHOSPHORIBOSYLTRANSFERASE"/>
    <property type="match status" value="1"/>
</dbReference>
<dbReference type="AlphaFoldDB" id="A0A3A1R1X4"/>
<protein>
    <recommendedName>
        <fullName evidence="9">Anthranilate phosphoribosyltransferase</fullName>
        <ecNumber evidence="9">2.4.2.18</ecNumber>
    </recommendedName>
</protein>
<dbReference type="InterPro" id="IPR035902">
    <property type="entry name" value="Nuc_phospho_transferase"/>
</dbReference>
<name>A0A3A1R1X4_9BACI</name>
<evidence type="ECO:0000256" key="4">
    <source>
        <dbReference type="ARBA" id="ARBA00022679"/>
    </source>
</evidence>
<evidence type="ECO:0000256" key="5">
    <source>
        <dbReference type="ARBA" id="ARBA00022822"/>
    </source>
</evidence>
<evidence type="ECO:0000313" key="12">
    <source>
        <dbReference type="EMBL" id="RIW35061.1"/>
    </source>
</evidence>
<dbReference type="OrthoDB" id="9806430at2"/>
<gene>
    <name evidence="9 12" type="primary">trpD</name>
    <name evidence="12" type="ORF">D3H55_08410</name>
</gene>
<evidence type="ECO:0000313" key="13">
    <source>
        <dbReference type="Proteomes" id="UP000265801"/>
    </source>
</evidence>
<comment type="caution">
    <text evidence="9">Lacks conserved residue(s) required for the propagation of feature annotation.</text>
</comment>
<dbReference type="Pfam" id="PF00591">
    <property type="entry name" value="Glycos_transf_3"/>
    <property type="match status" value="1"/>
</dbReference>
<feature type="domain" description="Glycosyl transferase family 3 N-terminal" evidence="11">
    <location>
        <begin position="2"/>
        <end position="64"/>
    </location>
</feature>
<evidence type="ECO:0000256" key="3">
    <source>
        <dbReference type="ARBA" id="ARBA00022676"/>
    </source>
</evidence>
<dbReference type="EMBL" id="QXIR01000009">
    <property type="protein sequence ID" value="RIW35061.1"/>
    <property type="molecule type" value="Genomic_DNA"/>
</dbReference>
<evidence type="ECO:0000256" key="1">
    <source>
        <dbReference type="ARBA" id="ARBA00004907"/>
    </source>
</evidence>
<keyword evidence="13" id="KW-1185">Reference proteome</keyword>
<proteinExistence type="inferred from homology"/>
<feature type="binding site" evidence="9">
    <location>
        <begin position="107"/>
        <end position="115"/>
    </location>
    <ligand>
        <name>5-phospho-alpha-D-ribose 1-diphosphate</name>
        <dbReference type="ChEBI" id="CHEBI:58017"/>
    </ligand>
</feature>
<dbReference type="InterPro" id="IPR036320">
    <property type="entry name" value="Glycosyl_Trfase_fam3_N_dom_sf"/>
</dbReference>
<dbReference type="EC" id="2.4.2.18" evidence="9"/>
<comment type="similarity">
    <text evidence="8">In the C-terminal section; belongs to the anthranilate phosphoribosyltransferase family.</text>
</comment>
<evidence type="ECO:0000259" key="11">
    <source>
        <dbReference type="Pfam" id="PF02885"/>
    </source>
</evidence>
<comment type="pathway">
    <text evidence="1 9">Amino-acid biosynthesis; L-tryptophan biosynthesis; L-tryptophan from chorismate: step 2/5.</text>
</comment>
<keyword evidence="2 9" id="KW-0028">Amino-acid biosynthesis</keyword>
<keyword evidence="9" id="KW-0460">Magnesium</keyword>
<feature type="domain" description="Glycosyl transferase family 3" evidence="10">
    <location>
        <begin position="73"/>
        <end position="323"/>
    </location>
</feature>
<feature type="binding site" evidence="9">
    <location>
        <position position="91"/>
    </location>
    <ligand>
        <name>Mg(2+)</name>
        <dbReference type="ChEBI" id="CHEBI:18420"/>
        <label>1</label>
    </ligand>
</feature>
<feature type="binding site" evidence="9">
    <location>
        <position position="87"/>
    </location>
    <ligand>
        <name>5-phospho-alpha-D-ribose 1-diphosphate</name>
        <dbReference type="ChEBI" id="CHEBI:58017"/>
    </ligand>
</feature>
<dbReference type="Proteomes" id="UP000265801">
    <property type="component" value="Unassembled WGS sequence"/>
</dbReference>
<dbReference type="GO" id="GO:0000287">
    <property type="term" value="F:magnesium ion binding"/>
    <property type="evidence" value="ECO:0007669"/>
    <property type="project" value="UniProtKB-UniRule"/>
</dbReference>
<evidence type="ECO:0000256" key="9">
    <source>
        <dbReference type="HAMAP-Rule" id="MF_00211"/>
    </source>
</evidence>
<dbReference type="GO" id="GO:0004048">
    <property type="term" value="F:anthranilate phosphoribosyltransferase activity"/>
    <property type="evidence" value="ECO:0007669"/>
    <property type="project" value="UniProtKB-UniRule"/>
</dbReference>
<dbReference type="Pfam" id="PF02885">
    <property type="entry name" value="Glycos_trans_3N"/>
    <property type="match status" value="1"/>
</dbReference>
<comment type="caution">
    <text evidence="12">The sequence shown here is derived from an EMBL/GenBank/DDBJ whole genome shotgun (WGS) entry which is preliminary data.</text>
</comment>
<comment type="subunit">
    <text evidence="9">Homodimer.</text>
</comment>
<evidence type="ECO:0000256" key="8">
    <source>
        <dbReference type="ARBA" id="ARBA00061188"/>
    </source>
</evidence>
<evidence type="ECO:0000259" key="10">
    <source>
        <dbReference type="Pfam" id="PF00591"/>
    </source>
</evidence>
<dbReference type="Gene3D" id="1.20.970.10">
    <property type="entry name" value="Transferase, Pyrimidine Nucleoside Phosphorylase, Chain C"/>
    <property type="match status" value="1"/>
</dbReference>
<dbReference type="FunFam" id="3.40.1030.10:FF:000002">
    <property type="entry name" value="Anthranilate phosphoribosyltransferase"/>
    <property type="match status" value="1"/>
</dbReference>
<feature type="binding site" evidence="9">
    <location>
        <position position="225"/>
    </location>
    <ligand>
        <name>Mg(2+)</name>
        <dbReference type="ChEBI" id="CHEBI:18420"/>
        <label>2</label>
    </ligand>
</feature>
<dbReference type="RefSeq" id="WP_119546463.1">
    <property type="nucleotide sequence ID" value="NZ_QXIR01000009.1"/>
</dbReference>
<dbReference type="GO" id="GO:0005829">
    <property type="term" value="C:cytosol"/>
    <property type="evidence" value="ECO:0007669"/>
    <property type="project" value="TreeGrafter"/>
</dbReference>
<dbReference type="NCBIfam" id="TIGR01245">
    <property type="entry name" value="trpD"/>
    <property type="match status" value="1"/>
</dbReference>
<feature type="binding site" evidence="9">
    <location>
        <position position="165"/>
    </location>
    <ligand>
        <name>anthranilate</name>
        <dbReference type="ChEBI" id="CHEBI:16567"/>
        <label>2</label>
    </ligand>
</feature>
<keyword evidence="6 9" id="KW-0057">Aromatic amino acid biosynthesis</keyword>
<feature type="binding site" evidence="9">
    <location>
        <position position="225"/>
    </location>
    <ligand>
        <name>Mg(2+)</name>
        <dbReference type="ChEBI" id="CHEBI:18420"/>
        <label>1</label>
    </ligand>
</feature>
<dbReference type="Gene3D" id="3.40.1030.10">
    <property type="entry name" value="Nucleoside phosphorylase/phosphoribosyltransferase catalytic domain"/>
    <property type="match status" value="1"/>
</dbReference>
<sequence length="341" mass="36986">MKEFLQKLFEGTSFEKGEMKAAVNLLLQEETSESEVASFLTALKMKGETVKEITGLVELLRERADFQAAPVENVMDICGTGGDGSQSFNISTTTAFVLAGAGVKVAKHGNRSVSSRTGSSDVLDHLGVGLDFTSSEVNEMLEMNGLAFLYAPNVHTRLKKIMKVRGELKVPTIFNMIGPLTNPINIDTQLLGIYRRDMLGTMALVLNELGRKRAVVLNGAGYMDEASLAGENHLVLLENGKTSRLIIHPDEAGLPVYSNDTIRGGDALKNAEILLEVLKGKEGPYLDTVIFNAGIALFANGRTTTVAEGVKLARESIQSGAAYEKLQQTVEYSQRSRKKVM</sequence>
<dbReference type="InterPro" id="IPR005940">
    <property type="entry name" value="Anthranilate_Pribosyl_Tfrase"/>
</dbReference>
<keyword evidence="4 9" id="KW-0808">Transferase</keyword>
<comment type="catalytic activity">
    <reaction evidence="7 9">
        <text>N-(5-phospho-beta-D-ribosyl)anthranilate + diphosphate = 5-phospho-alpha-D-ribose 1-diphosphate + anthranilate</text>
        <dbReference type="Rhea" id="RHEA:11768"/>
        <dbReference type="ChEBI" id="CHEBI:16567"/>
        <dbReference type="ChEBI" id="CHEBI:18277"/>
        <dbReference type="ChEBI" id="CHEBI:33019"/>
        <dbReference type="ChEBI" id="CHEBI:58017"/>
        <dbReference type="EC" id="2.4.2.18"/>
    </reaction>
</comment>
<dbReference type="PANTHER" id="PTHR43285">
    <property type="entry name" value="ANTHRANILATE PHOSPHORIBOSYLTRANSFERASE"/>
    <property type="match status" value="1"/>
</dbReference>
<feature type="binding site" evidence="9">
    <location>
        <position position="224"/>
    </location>
    <ligand>
        <name>Mg(2+)</name>
        <dbReference type="ChEBI" id="CHEBI:18420"/>
        <label>2</label>
    </ligand>
</feature>
<accession>A0A3A1R1X4</accession>
<comment type="similarity">
    <text evidence="9">Belongs to the anthranilate phosphoribosyltransferase family.</text>
</comment>
<dbReference type="InterPro" id="IPR017459">
    <property type="entry name" value="Glycosyl_Trfase_fam3_N_dom"/>
</dbReference>
<feature type="binding site" evidence="9">
    <location>
        <begin position="89"/>
        <end position="92"/>
    </location>
    <ligand>
        <name>5-phospho-alpha-D-ribose 1-diphosphate</name>
        <dbReference type="ChEBI" id="CHEBI:58017"/>
    </ligand>
</feature>
<dbReference type="GO" id="GO:0000162">
    <property type="term" value="P:L-tryptophan biosynthetic process"/>
    <property type="evidence" value="ECO:0007669"/>
    <property type="project" value="UniProtKB-UniRule"/>
</dbReference>